<evidence type="ECO:0000313" key="2">
    <source>
        <dbReference type="EMBL" id="CAF4056148.1"/>
    </source>
</evidence>
<proteinExistence type="predicted"/>
<protein>
    <submittedName>
        <fullName evidence="2">Uncharacterized protein</fullName>
    </submittedName>
</protein>
<name>A0A819S2H6_9BILA</name>
<reference evidence="2" key="1">
    <citation type="submission" date="2021-02" db="EMBL/GenBank/DDBJ databases">
        <authorList>
            <person name="Nowell W R."/>
        </authorList>
    </citation>
    <scope>NUCLEOTIDE SEQUENCE</scope>
</reference>
<accession>A0A819S2H6</accession>
<feature type="non-terminal residue" evidence="2">
    <location>
        <position position="1"/>
    </location>
</feature>
<dbReference type="EMBL" id="CAJOBB010003738">
    <property type="protein sequence ID" value="CAF4056148.1"/>
    <property type="molecule type" value="Genomic_DNA"/>
</dbReference>
<feature type="compositionally biased region" description="Polar residues" evidence="1">
    <location>
        <begin position="1"/>
        <end position="25"/>
    </location>
</feature>
<evidence type="ECO:0000256" key="1">
    <source>
        <dbReference type="SAM" id="MobiDB-lite"/>
    </source>
</evidence>
<evidence type="ECO:0000313" key="3">
    <source>
        <dbReference type="Proteomes" id="UP000663868"/>
    </source>
</evidence>
<dbReference type="AlphaFoldDB" id="A0A819S2H6"/>
<gene>
    <name evidence="2" type="ORF">KXQ929_LOCUS31851</name>
</gene>
<comment type="caution">
    <text evidence="2">The sequence shown here is derived from an EMBL/GenBank/DDBJ whole genome shotgun (WGS) entry which is preliminary data.</text>
</comment>
<feature type="region of interest" description="Disordered" evidence="1">
    <location>
        <begin position="1"/>
        <end position="36"/>
    </location>
</feature>
<organism evidence="2 3">
    <name type="scientific">Adineta steineri</name>
    <dbReference type="NCBI Taxonomy" id="433720"/>
    <lineage>
        <taxon>Eukaryota</taxon>
        <taxon>Metazoa</taxon>
        <taxon>Spiralia</taxon>
        <taxon>Gnathifera</taxon>
        <taxon>Rotifera</taxon>
        <taxon>Eurotatoria</taxon>
        <taxon>Bdelloidea</taxon>
        <taxon>Adinetida</taxon>
        <taxon>Adinetidae</taxon>
        <taxon>Adineta</taxon>
    </lineage>
</organism>
<sequence>HLSSSNLLNNDAIENTILPNGTNAHDTPLIRNGNAD</sequence>
<dbReference type="Proteomes" id="UP000663868">
    <property type="component" value="Unassembled WGS sequence"/>
</dbReference>